<dbReference type="GO" id="GO:0070573">
    <property type="term" value="F:metallodipeptidase activity"/>
    <property type="evidence" value="ECO:0007669"/>
    <property type="project" value="TreeGrafter"/>
</dbReference>
<dbReference type="PANTHER" id="PTHR43501:SF1">
    <property type="entry name" value="CYTOSOL NON-SPECIFIC DIPEPTIDASE"/>
    <property type="match status" value="1"/>
</dbReference>
<accession>A0AAD2GDR8</accession>
<dbReference type="SUPFAM" id="SSF53187">
    <property type="entry name" value="Zn-dependent exopeptidases"/>
    <property type="match status" value="1"/>
</dbReference>
<organism evidence="2 3">
    <name type="scientific">Cylindrotheca closterium</name>
    <dbReference type="NCBI Taxonomy" id="2856"/>
    <lineage>
        <taxon>Eukaryota</taxon>
        <taxon>Sar</taxon>
        <taxon>Stramenopiles</taxon>
        <taxon>Ochrophyta</taxon>
        <taxon>Bacillariophyta</taxon>
        <taxon>Bacillariophyceae</taxon>
        <taxon>Bacillariophycidae</taxon>
        <taxon>Bacillariales</taxon>
        <taxon>Bacillariaceae</taxon>
        <taxon>Cylindrotheca</taxon>
    </lineage>
</organism>
<dbReference type="PANTHER" id="PTHR43501">
    <property type="entry name" value="CYTOSOL NON-SPECIFIC DIPEPTIDASE"/>
    <property type="match status" value="1"/>
</dbReference>
<evidence type="ECO:0000259" key="1">
    <source>
        <dbReference type="Pfam" id="PF07687"/>
    </source>
</evidence>
<gene>
    <name evidence="2" type="ORF">CYCCA115_LOCUS24003</name>
</gene>
<evidence type="ECO:0000313" key="3">
    <source>
        <dbReference type="Proteomes" id="UP001295423"/>
    </source>
</evidence>
<name>A0AAD2GDR8_9STRA</name>
<dbReference type="Proteomes" id="UP001295423">
    <property type="component" value="Unassembled WGS sequence"/>
</dbReference>
<feature type="domain" description="Peptidase M20 dimerisation" evidence="1">
    <location>
        <begin position="216"/>
        <end position="297"/>
    </location>
</feature>
<dbReference type="GO" id="GO:0005829">
    <property type="term" value="C:cytosol"/>
    <property type="evidence" value="ECO:0007669"/>
    <property type="project" value="TreeGrafter"/>
</dbReference>
<dbReference type="InterPro" id="IPR011650">
    <property type="entry name" value="Peptidase_M20_dimer"/>
</dbReference>
<dbReference type="AlphaFoldDB" id="A0AAD2GDR8"/>
<dbReference type="EMBL" id="CAKOGP040002444">
    <property type="protein sequence ID" value="CAJ1969979.1"/>
    <property type="molecule type" value="Genomic_DNA"/>
</dbReference>
<sequence length="426" mass="45747">MVPFCHSLFDSSSIQARRTSLGLKKAFAEERNLKWKQDSVGNLVVFHPGCGVGKSAPAVILQGHVDMVTEKNSNTAHDFEKDPILRHQLAPIHNEQTNQKEQWLGVKGTTLGADNGIGVAATLALLETSVDDETAALPPLEALFTIDEETGLTGATELNAQELGLTGKSMLNLDTEEWGELYVGCSGGGESTITVPLTRGSTLVGDVEYMELRVDGLLGGHSGNNIHEGRGNAILVCASAAQKALQAAPEGLLPVFITGGDKHNAIPREACALFAVSTPEAKNAIETAAQLGDLVSKAEYGILETKLSVVAELQRSMILLKYHHWMPNLVETSNNIASIVMASDDSQANILCSTRSSIGDALEMARDKLEAIAFLGGATIEREESYPGWNPDMKSNLLSLERKLVNRGTGRSPESRQFMPGWNVDY</sequence>
<evidence type="ECO:0000313" key="2">
    <source>
        <dbReference type="EMBL" id="CAJ1969979.1"/>
    </source>
</evidence>
<protein>
    <recommendedName>
        <fullName evidence="1">Peptidase M20 dimerisation domain-containing protein</fullName>
    </recommendedName>
</protein>
<dbReference type="GO" id="GO:0006508">
    <property type="term" value="P:proteolysis"/>
    <property type="evidence" value="ECO:0007669"/>
    <property type="project" value="InterPro"/>
</dbReference>
<comment type="caution">
    <text evidence="2">The sequence shown here is derived from an EMBL/GenBank/DDBJ whole genome shotgun (WGS) entry which is preliminary data.</text>
</comment>
<dbReference type="Pfam" id="PF07687">
    <property type="entry name" value="M20_dimer"/>
    <property type="match status" value="1"/>
</dbReference>
<dbReference type="InterPro" id="IPR001160">
    <property type="entry name" value="Peptidase_M20C"/>
</dbReference>
<dbReference type="Gene3D" id="3.40.630.10">
    <property type="entry name" value="Zn peptidases"/>
    <property type="match status" value="1"/>
</dbReference>
<proteinExistence type="predicted"/>
<keyword evidence="3" id="KW-1185">Reference proteome</keyword>
<reference evidence="2" key="1">
    <citation type="submission" date="2023-08" db="EMBL/GenBank/DDBJ databases">
        <authorList>
            <person name="Audoor S."/>
            <person name="Bilcke G."/>
        </authorList>
    </citation>
    <scope>NUCLEOTIDE SEQUENCE</scope>
</reference>